<sequence>MRFFSYISSQFVAWSERPTNIKLRQAAIAAFIASIFVAILGVAYTLLFIVPNLPSIDALTDYKPKIPLRVYTADNVLIGEYGEERRDFVSVANIPASMKNAIIAIEDNNFYEHGGVDVLGVVRAGLANLVRSRSQGASTITMQVARTFLLTRKKTYSRKLQEVILAYRIEKNLSKDQILELYMNQIYLGERAYGFGSAARIYFGKPIKDLTIAESAMLAGIPKAPASANPVVNPKRATERQQYILKRMHELKFITDEQYKQAAAEKLNVLPNGNRFRTHAEHAAETVRQFMYAQYKDEIYTSGFTVYTTLTKADQDAAYDAVRRGVLDYDRRHGYRGPEGSIDLPKDEEDRQQAIDDVLAKYPDSDDLRAAVVTEANSKLIRAELLSGETVEITGEGLRFAAAYLSDKATAQKKLVPGSVIRVVQDAKKKWMISQLPEVAAAFVAVNGQDGSIRALVGGFDFALNQFDHVTQAWRQPGSTIKPFIYSAALEKGFSPGTLINDAPLAEDSDGEQGSKAWNPGNDNGKYDGPVTMRTGLKRSKNLVSIRILRKITPAYAIEHLGHFGFEADKQPANLTLTLGTGSVTPLQMAGAYSVFANGGFKVAPYLIEKVVDARGKVLLEAQHPQAGDETARAIDPRNAFITDSMMRDVVRSGTGYLASQRLGRSDLAGKTGTTDNAMDGWFAGYGRDIVAVAWMGYDKPRSLGTREFGGTLALPIWIDYMRTALRGKPEMAKIAPPGVTQVDGDWMYDEYANGDSVKSLDVDEQKSFWERMFNTDPNTTPQLQTPAAPAPGSPEEREKKRLDDLYRG</sequence>
<evidence type="ECO:0000313" key="31">
    <source>
        <dbReference type="EMBL" id="MBF8178811.1"/>
    </source>
</evidence>
<dbReference type="Proteomes" id="UP000657372">
    <property type="component" value="Unassembled WGS sequence"/>
</dbReference>
<evidence type="ECO:0000256" key="9">
    <source>
        <dbReference type="ARBA" id="ARBA00022645"/>
    </source>
</evidence>
<dbReference type="EC" id="3.4.16.4" evidence="5"/>
<evidence type="ECO:0000256" key="23">
    <source>
        <dbReference type="ARBA" id="ARBA00034000"/>
    </source>
</evidence>
<evidence type="ECO:0000256" key="8">
    <source>
        <dbReference type="ARBA" id="ARBA00022519"/>
    </source>
</evidence>
<keyword evidence="18 27" id="KW-1133">Transmembrane helix</keyword>
<evidence type="ECO:0000256" key="22">
    <source>
        <dbReference type="ARBA" id="ARBA00023316"/>
    </source>
</evidence>
<evidence type="ECO:0000256" key="10">
    <source>
        <dbReference type="ARBA" id="ARBA00022670"/>
    </source>
</evidence>
<keyword evidence="9" id="KW-0121">Carboxypeptidase</keyword>
<dbReference type="Gene3D" id="1.10.3810.10">
    <property type="entry name" value="Biosynthetic peptidoglycan transglycosylase-like"/>
    <property type="match status" value="1"/>
</dbReference>
<evidence type="ECO:0000256" key="24">
    <source>
        <dbReference type="ARBA" id="ARBA00044770"/>
    </source>
</evidence>
<evidence type="ECO:0000256" key="16">
    <source>
        <dbReference type="ARBA" id="ARBA00022968"/>
    </source>
</evidence>
<evidence type="ECO:0000256" key="25">
    <source>
        <dbReference type="ARBA" id="ARBA00049902"/>
    </source>
</evidence>
<evidence type="ECO:0000256" key="7">
    <source>
        <dbReference type="ARBA" id="ARBA00022475"/>
    </source>
</evidence>
<feature type="transmembrane region" description="Helical" evidence="27">
    <location>
        <begin position="26"/>
        <end position="50"/>
    </location>
</feature>
<dbReference type="Gene3D" id="3.40.710.10">
    <property type="entry name" value="DD-peptidase/beta-lactamase superfamily"/>
    <property type="match status" value="2"/>
</dbReference>
<comment type="pathway">
    <text evidence="2">Cell wall biogenesis; peptidoglycan biosynthesis.</text>
</comment>
<gene>
    <name evidence="31" type="ORF">IXC47_14070</name>
</gene>
<comment type="catalytic activity">
    <reaction evidence="23">
        <text>Preferential cleavage: (Ac)2-L-Lys-D-Ala-|-D-Ala. Also transpeptidation of peptidyl-alanyl moieties that are N-acyl substituents of D-alanine.</text>
        <dbReference type="EC" id="3.4.16.4"/>
    </reaction>
</comment>
<dbReference type="InterPro" id="IPR031376">
    <property type="entry name" value="PCB_OB"/>
</dbReference>
<feature type="compositionally biased region" description="Low complexity" evidence="26">
    <location>
        <begin position="778"/>
        <end position="788"/>
    </location>
</feature>
<evidence type="ECO:0000256" key="1">
    <source>
        <dbReference type="ARBA" id="ARBA00004249"/>
    </source>
</evidence>
<evidence type="ECO:0000259" key="30">
    <source>
        <dbReference type="Pfam" id="PF17092"/>
    </source>
</evidence>
<feature type="domain" description="Glycosyl transferase family 51" evidence="29">
    <location>
        <begin position="77"/>
        <end position="249"/>
    </location>
</feature>
<accession>A0ABS0EVG6</accession>
<dbReference type="Pfam" id="PF00905">
    <property type="entry name" value="Transpeptidase"/>
    <property type="match status" value="1"/>
</dbReference>
<dbReference type="RefSeq" id="WP_195876022.1">
    <property type="nucleotide sequence ID" value="NZ_JADOEL010000012.1"/>
</dbReference>
<dbReference type="SUPFAM" id="SSF56601">
    <property type="entry name" value="beta-lactamase/transpeptidase-like"/>
    <property type="match status" value="1"/>
</dbReference>
<feature type="compositionally biased region" description="Basic and acidic residues" evidence="26">
    <location>
        <begin position="795"/>
        <end position="809"/>
    </location>
</feature>
<keyword evidence="20" id="KW-0046">Antibiotic resistance</keyword>
<comment type="similarity">
    <text evidence="4">In the N-terminal section; belongs to the glycosyltransferase 51 family.</text>
</comment>
<reference evidence="31 32" key="1">
    <citation type="submission" date="2020-11" db="EMBL/GenBank/DDBJ databases">
        <title>WGS of Herminiimonas contaminans strain Marseille-Q4544 isolated from planarians Schmidtea mediterranea.</title>
        <authorList>
            <person name="Kangale L."/>
        </authorList>
    </citation>
    <scope>NUCLEOTIDE SEQUENCE [LARGE SCALE GENOMIC DNA]</scope>
    <source>
        <strain evidence="31 32">Marseille-Q4544</strain>
    </source>
</reference>
<keyword evidence="7" id="KW-1003">Cell membrane</keyword>
<dbReference type="InterPro" id="IPR001460">
    <property type="entry name" value="PCN-bd_Tpept"/>
</dbReference>
<keyword evidence="22" id="KW-0961">Cell wall biogenesis/degradation</keyword>
<keyword evidence="11" id="KW-0328">Glycosyltransferase</keyword>
<name>A0ABS0EVG6_9BURK</name>
<comment type="caution">
    <text evidence="31">The sequence shown here is derived from an EMBL/GenBank/DDBJ whole genome shotgun (WGS) entry which is preliminary data.</text>
</comment>
<proteinExistence type="inferred from homology"/>
<evidence type="ECO:0000256" key="15">
    <source>
        <dbReference type="ARBA" id="ARBA00022960"/>
    </source>
</evidence>
<dbReference type="InterPro" id="IPR001264">
    <property type="entry name" value="Glyco_trans_51"/>
</dbReference>
<protein>
    <recommendedName>
        <fullName evidence="6">Penicillin-binding protein 1A</fullName>
        <ecNumber evidence="24">2.4.99.28</ecNumber>
        <ecNumber evidence="5">3.4.16.4</ecNumber>
    </recommendedName>
</protein>
<dbReference type="InterPro" id="IPR012338">
    <property type="entry name" value="Beta-lactam/transpept-like"/>
</dbReference>
<dbReference type="InterPro" id="IPR036950">
    <property type="entry name" value="PBP_transglycosylase"/>
</dbReference>
<comment type="catalytic activity">
    <reaction evidence="25">
        <text>[GlcNAc-(1-&gt;4)-Mur2Ac(oyl-L-Ala-gamma-D-Glu-L-Lys-D-Ala-D-Ala)](n)-di-trans,octa-cis-undecaprenyl diphosphate + beta-D-GlcNAc-(1-&gt;4)-Mur2Ac(oyl-L-Ala-gamma-D-Glu-L-Lys-D-Ala-D-Ala)-di-trans,octa-cis-undecaprenyl diphosphate = [GlcNAc-(1-&gt;4)-Mur2Ac(oyl-L-Ala-gamma-D-Glu-L-Lys-D-Ala-D-Ala)](n+1)-di-trans,octa-cis-undecaprenyl diphosphate + di-trans,octa-cis-undecaprenyl diphosphate + H(+)</text>
        <dbReference type="Rhea" id="RHEA:23708"/>
        <dbReference type="Rhea" id="RHEA-COMP:9602"/>
        <dbReference type="Rhea" id="RHEA-COMP:9603"/>
        <dbReference type="ChEBI" id="CHEBI:15378"/>
        <dbReference type="ChEBI" id="CHEBI:58405"/>
        <dbReference type="ChEBI" id="CHEBI:60033"/>
        <dbReference type="ChEBI" id="CHEBI:78435"/>
        <dbReference type="EC" id="2.4.99.28"/>
    </reaction>
</comment>
<feature type="region of interest" description="Disordered" evidence="26">
    <location>
        <begin position="773"/>
        <end position="809"/>
    </location>
</feature>
<evidence type="ECO:0000256" key="27">
    <source>
        <dbReference type="SAM" id="Phobius"/>
    </source>
</evidence>
<keyword evidence="16" id="KW-0735">Signal-anchor</keyword>
<evidence type="ECO:0000256" key="26">
    <source>
        <dbReference type="SAM" id="MobiDB-lite"/>
    </source>
</evidence>
<dbReference type="EMBL" id="JADOEL010000012">
    <property type="protein sequence ID" value="MBF8178811.1"/>
    <property type="molecule type" value="Genomic_DNA"/>
</dbReference>
<dbReference type="SUPFAM" id="SSF53955">
    <property type="entry name" value="Lysozyme-like"/>
    <property type="match status" value="1"/>
</dbReference>
<keyword evidence="12" id="KW-0808">Transferase</keyword>
<dbReference type="EC" id="2.4.99.28" evidence="24"/>
<evidence type="ECO:0000256" key="20">
    <source>
        <dbReference type="ARBA" id="ARBA00023251"/>
    </source>
</evidence>
<evidence type="ECO:0000256" key="6">
    <source>
        <dbReference type="ARBA" id="ARBA00018638"/>
    </source>
</evidence>
<keyword evidence="13 27" id="KW-0812">Transmembrane</keyword>
<keyword evidence="21" id="KW-0511">Multifunctional enzyme</keyword>
<dbReference type="NCBIfam" id="TIGR02074">
    <property type="entry name" value="PBP_1a_fam"/>
    <property type="match status" value="1"/>
</dbReference>
<dbReference type="Pfam" id="PF00912">
    <property type="entry name" value="Transgly"/>
    <property type="match status" value="1"/>
</dbReference>
<keyword evidence="14" id="KW-0378">Hydrolase</keyword>
<keyword evidence="10" id="KW-0645">Protease</keyword>
<evidence type="ECO:0000256" key="4">
    <source>
        <dbReference type="ARBA" id="ARBA00007739"/>
    </source>
</evidence>
<evidence type="ECO:0000256" key="5">
    <source>
        <dbReference type="ARBA" id="ARBA00012448"/>
    </source>
</evidence>
<evidence type="ECO:0000256" key="11">
    <source>
        <dbReference type="ARBA" id="ARBA00022676"/>
    </source>
</evidence>
<dbReference type="Pfam" id="PF17092">
    <property type="entry name" value="PCB_OB"/>
    <property type="match status" value="1"/>
</dbReference>
<evidence type="ECO:0000256" key="21">
    <source>
        <dbReference type="ARBA" id="ARBA00023268"/>
    </source>
</evidence>
<feature type="domain" description="Penicillin-binding protein transpeptidase" evidence="28">
    <location>
        <begin position="442"/>
        <end position="686"/>
    </location>
</feature>
<evidence type="ECO:0000256" key="12">
    <source>
        <dbReference type="ARBA" id="ARBA00022679"/>
    </source>
</evidence>
<dbReference type="InterPro" id="IPR023346">
    <property type="entry name" value="Lysozyme-like_dom_sf"/>
</dbReference>
<evidence type="ECO:0000259" key="28">
    <source>
        <dbReference type="Pfam" id="PF00905"/>
    </source>
</evidence>
<organism evidence="31 32">
    <name type="scientific">Herminiimonas contaminans</name>
    <dbReference type="NCBI Taxonomy" id="1111140"/>
    <lineage>
        <taxon>Bacteria</taxon>
        <taxon>Pseudomonadati</taxon>
        <taxon>Pseudomonadota</taxon>
        <taxon>Betaproteobacteria</taxon>
        <taxon>Burkholderiales</taxon>
        <taxon>Oxalobacteraceae</taxon>
        <taxon>Herminiimonas</taxon>
    </lineage>
</organism>
<dbReference type="PANTHER" id="PTHR32282">
    <property type="entry name" value="BINDING PROTEIN TRANSPEPTIDASE, PUTATIVE-RELATED"/>
    <property type="match status" value="1"/>
</dbReference>
<evidence type="ECO:0000256" key="17">
    <source>
        <dbReference type="ARBA" id="ARBA00022984"/>
    </source>
</evidence>
<evidence type="ECO:0000259" key="29">
    <source>
        <dbReference type="Pfam" id="PF00912"/>
    </source>
</evidence>
<keyword evidence="15" id="KW-0133">Cell shape</keyword>
<evidence type="ECO:0000313" key="32">
    <source>
        <dbReference type="Proteomes" id="UP000657372"/>
    </source>
</evidence>
<evidence type="ECO:0000256" key="19">
    <source>
        <dbReference type="ARBA" id="ARBA00023136"/>
    </source>
</evidence>
<evidence type="ECO:0000256" key="2">
    <source>
        <dbReference type="ARBA" id="ARBA00004752"/>
    </source>
</evidence>
<dbReference type="PANTHER" id="PTHR32282:SF27">
    <property type="entry name" value="PENICILLIN-BINDING PROTEIN 1A"/>
    <property type="match status" value="1"/>
</dbReference>
<feature type="region of interest" description="Disordered" evidence="26">
    <location>
        <begin position="504"/>
        <end position="529"/>
    </location>
</feature>
<evidence type="ECO:0000256" key="14">
    <source>
        <dbReference type="ARBA" id="ARBA00022801"/>
    </source>
</evidence>
<keyword evidence="17" id="KW-0573">Peptidoglycan synthesis</keyword>
<dbReference type="InterPro" id="IPR050396">
    <property type="entry name" value="Glycosyltr_51/Transpeptidase"/>
</dbReference>
<evidence type="ECO:0000256" key="3">
    <source>
        <dbReference type="ARBA" id="ARBA00007090"/>
    </source>
</evidence>
<keyword evidence="19 27" id="KW-0472">Membrane</keyword>
<comment type="similarity">
    <text evidence="3">In the C-terminal section; belongs to the transpeptidase family.</text>
</comment>
<evidence type="ECO:0000256" key="18">
    <source>
        <dbReference type="ARBA" id="ARBA00022989"/>
    </source>
</evidence>
<feature type="domain" description="Penicillin-binding protein OB-like" evidence="30">
    <location>
        <begin position="335"/>
        <end position="439"/>
    </location>
</feature>
<comment type="subcellular location">
    <subcellularLocation>
        <location evidence="1">Cell inner membrane</location>
        <topology evidence="1">Single-pass type II membrane protein</topology>
    </subcellularLocation>
</comment>
<evidence type="ECO:0000256" key="13">
    <source>
        <dbReference type="ARBA" id="ARBA00022692"/>
    </source>
</evidence>
<keyword evidence="8" id="KW-0997">Cell inner membrane</keyword>
<keyword evidence="32" id="KW-1185">Reference proteome</keyword>